<sequence>MPQPETLTAIIMSLNEEQHITRCIESLRPVAERIVVVDSFSTDRTIEIAQRLGAEVLQNRFVSHAHQYQWALDRLGVTSAWILRVDADEYLETVLQQSILEFLADPGAVNAVFLRRKIVFLGRPILHGFFYPLKILRLYRTGQGRMEQRRMDEHITVDTPVCRTLDGDLVDDNLNCLAWWSSKHIGYARKEAWEIIACRQGGQSAPPLSGAARRKRFLKNRVYNRLPSALRSTLYFFYRYVIGLGFLDGKAGFFFHFLQAYWYRTYVDATLYEIERQAAAEGLSAYQMLRRDGIL</sequence>
<reference evidence="3 4" key="1">
    <citation type="submission" date="2018-11" db="EMBL/GenBank/DDBJ databases">
        <authorList>
            <person name="Criscuolo A."/>
        </authorList>
    </citation>
    <scope>NUCLEOTIDE SEQUENCE [LARGE SCALE GENOMIC DNA]</scope>
    <source>
        <strain evidence="3">ACIP111625</strain>
    </source>
</reference>
<evidence type="ECO:0000313" key="3">
    <source>
        <dbReference type="EMBL" id="VDC33962.1"/>
    </source>
</evidence>
<keyword evidence="4" id="KW-1185">Reference proteome</keyword>
<dbReference type="OrthoDB" id="9815923at2"/>
<dbReference type="Pfam" id="PF00535">
    <property type="entry name" value="Glycos_transf_2"/>
    <property type="match status" value="1"/>
</dbReference>
<evidence type="ECO:0000313" key="4">
    <source>
        <dbReference type="Proteomes" id="UP000277498"/>
    </source>
</evidence>
<dbReference type="Proteomes" id="UP000277498">
    <property type="component" value="Unassembled WGS sequence"/>
</dbReference>
<protein>
    <submittedName>
        <fullName evidence="3">Glycosyl transferase family 2</fullName>
    </submittedName>
</protein>
<dbReference type="PANTHER" id="PTHR43630:SF2">
    <property type="entry name" value="GLYCOSYLTRANSFERASE"/>
    <property type="match status" value="1"/>
</dbReference>
<name>A0A3P5Y0J4_9RHOB</name>
<dbReference type="AlphaFoldDB" id="A0A3P5Y0J4"/>
<dbReference type="CDD" id="cd02511">
    <property type="entry name" value="Beta4Glucosyltransferase"/>
    <property type="match status" value="1"/>
</dbReference>
<evidence type="ECO:0000259" key="2">
    <source>
        <dbReference type="Pfam" id="PF00535"/>
    </source>
</evidence>
<dbReference type="PANTHER" id="PTHR43630">
    <property type="entry name" value="POLY-BETA-1,6-N-ACETYL-D-GLUCOSAMINE SYNTHASE"/>
    <property type="match status" value="1"/>
</dbReference>
<dbReference type="SUPFAM" id="SSF53448">
    <property type="entry name" value="Nucleotide-diphospho-sugar transferases"/>
    <property type="match status" value="1"/>
</dbReference>
<dbReference type="GO" id="GO:0016740">
    <property type="term" value="F:transferase activity"/>
    <property type="evidence" value="ECO:0007669"/>
    <property type="project" value="UniProtKB-KW"/>
</dbReference>
<feature type="domain" description="Glycosyltransferase 2-like" evidence="2">
    <location>
        <begin position="9"/>
        <end position="163"/>
    </location>
</feature>
<accession>A0A3P5Y0J4</accession>
<evidence type="ECO:0000256" key="1">
    <source>
        <dbReference type="ARBA" id="ARBA00038494"/>
    </source>
</evidence>
<comment type="similarity">
    <text evidence="1">Belongs to the glycosyltransferase 2 family. WaaE/KdtX subfamily.</text>
</comment>
<dbReference type="RefSeq" id="WP_160144699.1">
    <property type="nucleotide sequence ID" value="NZ_UXAW01000138.1"/>
</dbReference>
<gene>
    <name evidence="3" type="ORF">XINFAN_04163</name>
</gene>
<keyword evidence="3" id="KW-0808">Transferase</keyword>
<proteinExistence type="inferred from homology"/>
<dbReference type="EMBL" id="UXAW01000138">
    <property type="protein sequence ID" value="VDC33962.1"/>
    <property type="molecule type" value="Genomic_DNA"/>
</dbReference>
<organism evidence="3 4">
    <name type="scientific">Pseudogemmobacter humi</name>
    <dbReference type="NCBI Taxonomy" id="2483812"/>
    <lineage>
        <taxon>Bacteria</taxon>
        <taxon>Pseudomonadati</taxon>
        <taxon>Pseudomonadota</taxon>
        <taxon>Alphaproteobacteria</taxon>
        <taxon>Rhodobacterales</taxon>
        <taxon>Paracoccaceae</taxon>
        <taxon>Pseudogemmobacter</taxon>
    </lineage>
</organism>
<dbReference type="Gene3D" id="3.90.550.10">
    <property type="entry name" value="Spore Coat Polysaccharide Biosynthesis Protein SpsA, Chain A"/>
    <property type="match status" value="1"/>
</dbReference>
<dbReference type="InterPro" id="IPR029044">
    <property type="entry name" value="Nucleotide-diphossugar_trans"/>
</dbReference>
<dbReference type="InterPro" id="IPR001173">
    <property type="entry name" value="Glyco_trans_2-like"/>
</dbReference>